<dbReference type="NCBIfam" id="TIGR01641">
    <property type="entry name" value="phageSPP1_gp7"/>
    <property type="match status" value="1"/>
</dbReference>
<reference evidence="2 3" key="1">
    <citation type="submission" date="2019-10" db="EMBL/GenBank/DDBJ databases">
        <title>Gracilibacillus sp. nov. isolated from rice seeds.</title>
        <authorList>
            <person name="He S."/>
        </authorList>
    </citation>
    <scope>NUCLEOTIDE SEQUENCE [LARGE SCALE GENOMIC DNA]</scope>
    <source>
        <strain evidence="2 3">TD8</strain>
    </source>
</reference>
<name>A0A7C8KUZ5_9BACI</name>
<dbReference type="EMBL" id="WEID01000005">
    <property type="protein sequence ID" value="KAB8139275.1"/>
    <property type="molecule type" value="Genomic_DNA"/>
</dbReference>
<keyword evidence="3" id="KW-1185">Reference proteome</keyword>
<evidence type="ECO:0000313" key="3">
    <source>
        <dbReference type="Proteomes" id="UP000480246"/>
    </source>
</evidence>
<evidence type="ECO:0000259" key="1">
    <source>
        <dbReference type="Pfam" id="PF04233"/>
    </source>
</evidence>
<organism evidence="2 3">
    <name type="scientific">Gracilibacillus oryzae</name>
    <dbReference type="NCBI Taxonomy" id="1672701"/>
    <lineage>
        <taxon>Bacteria</taxon>
        <taxon>Bacillati</taxon>
        <taxon>Bacillota</taxon>
        <taxon>Bacilli</taxon>
        <taxon>Bacillales</taxon>
        <taxon>Bacillaceae</taxon>
        <taxon>Gracilibacillus</taxon>
    </lineage>
</organism>
<dbReference type="AlphaFoldDB" id="A0A7C8KUZ5"/>
<feature type="domain" description="Phage head morphogenesis" evidence="1">
    <location>
        <begin position="149"/>
        <end position="254"/>
    </location>
</feature>
<accession>A0A7C8KUZ5</accession>
<dbReference type="OrthoDB" id="9151105at2"/>
<dbReference type="InterPro" id="IPR006528">
    <property type="entry name" value="Phage_head_morphogenesis_dom"/>
</dbReference>
<proteinExistence type="predicted"/>
<gene>
    <name evidence="2" type="ORF">F9U64_01225</name>
</gene>
<comment type="caution">
    <text evidence="2">The sequence shown here is derived from an EMBL/GenBank/DDBJ whole genome shotgun (WGS) entry which is preliminary data.</text>
</comment>
<dbReference type="Pfam" id="PF04233">
    <property type="entry name" value="Phage_Mu_F"/>
    <property type="match status" value="1"/>
</dbReference>
<dbReference type="RefSeq" id="WP_153400953.1">
    <property type="nucleotide sequence ID" value="NZ_ML762424.1"/>
</dbReference>
<evidence type="ECO:0000313" key="2">
    <source>
        <dbReference type="EMBL" id="KAB8139275.1"/>
    </source>
</evidence>
<protein>
    <recommendedName>
        <fullName evidence="1">Phage head morphogenesis domain-containing protein</fullName>
    </recommendedName>
</protein>
<sequence>MTKPPKTIFPNHFTRQWYQQVSKLIEQDRKANYKAWSEEIMPLIHEYRRIIGDSTNFTYDSPLDEIMIILERLRQRAENSIFTNALLTAIADQFVKGINRHEKANLKRQINSVRGVDPIARESWLEGFMKTAIKDNVNWIKSIARDQHDKVETIVMQGVRRGQSINEMAKEIREVSKVSKKRASFIARDQTGSILGDLTKTRQQQLGLKKFRWSTSGDNRVRDEHADLDGKVFTWKDGANGLYPGTDYGCRCVAEPIEDELMDIQ</sequence>
<dbReference type="Proteomes" id="UP000480246">
    <property type="component" value="Unassembled WGS sequence"/>
</dbReference>